<feature type="domain" description="C2H2-type" evidence="10">
    <location>
        <begin position="122"/>
        <end position="149"/>
    </location>
</feature>
<evidence type="ECO:0000256" key="5">
    <source>
        <dbReference type="ARBA" id="ARBA00022833"/>
    </source>
</evidence>
<dbReference type="FunFam" id="3.30.160.60:FF:000478">
    <property type="entry name" value="Zinc finger protein 133"/>
    <property type="match status" value="1"/>
</dbReference>
<dbReference type="SUPFAM" id="SSF57667">
    <property type="entry name" value="beta-beta-alpha zinc fingers"/>
    <property type="match status" value="3"/>
</dbReference>
<feature type="chain" id="PRO_5035441662" description="C2H2-type domain-containing protein" evidence="9">
    <location>
        <begin position="19"/>
        <end position="173"/>
    </location>
</feature>
<reference evidence="11" key="2">
    <citation type="submission" date="2017-10" db="EMBL/GenBank/DDBJ databases">
        <title>Ladona fulva Genome sequencing and assembly.</title>
        <authorList>
            <person name="Murali S."/>
            <person name="Richards S."/>
            <person name="Bandaranaike D."/>
            <person name="Bellair M."/>
            <person name="Blankenburg K."/>
            <person name="Chao H."/>
            <person name="Dinh H."/>
            <person name="Doddapaneni H."/>
            <person name="Dugan-Rocha S."/>
            <person name="Elkadiri S."/>
            <person name="Gnanaolivu R."/>
            <person name="Hernandez B."/>
            <person name="Skinner E."/>
            <person name="Javaid M."/>
            <person name="Lee S."/>
            <person name="Li M."/>
            <person name="Ming W."/>
            <person name="Munidasa M."/>
            <person name="Muniz J."/>
            <person name="Nguyen L."/>
            <person name="Hughes D."/>
            <person name="Osuji N."/>
            <person name="Pu L.-L."/>
            <person name="Puazo M."/>
            <person name="Qu C."/>
            <person name="Quiroz J."/>
            <person name="Raj R."/>
            <person name="Weissenberger G."/>
            <person name="Xin Y."/>
            <person name="Zou X."/>
            <person name="Han Y."/>
            <person name="Worley K."/>
            <person name="Muzny D."/>
            <person name="Gibbs R."/>
        </authorList>
    </citation>
    <scope>NUCLEOTIDE SEQUENCE</scope>
    <source>
        <strain evidence="11">Sampled in the wild</strain>
    </source>
</reference>
<evidence type="ECO:0000256" key="7">
    <source>
        <dbReference type="ARBA" id="ARBA00023242"/>
    </source>
</evidence>
<dbReference type="EMBL" id="KZ308544">
    <property type="protein sequence ID" value="KAG8231250.1"/>
    <property type="molecule type" value="Genomic_DNA"/>
</dbReference>
<dbReference type="AlphaFoldDB" id="A0A8K0KAA1"/>
<evidence type="ECO:0000256" key="3">
    <source>
        <dbReference type="ARBA" id="ARBA00022737"/>
    </source>
</evidence>
<evidence type="ECO:0000313" key="11">
    <source>
        <dbReference type="EMBL" id="KAG8231250.1"/>
    </source>
</evidence>
<dbReference type="FunFam" id="3.30.160.60:FF:000065">
    <property type="entry name" value="B-cell CLL/lymphoma 6, member B"/>
    <property type="match status" value="1"/>
</dbReference>
<feature type="domain" description="C2H2-type" evidence="10">
    <location>
        <begin position="150"/>
        <end position="173"/>
    </location>
</feature>
<dbReference type="SMART" id="SM00355">
    <property type="entry name" value="ZnF_C2H2"/>
    <property type="match status" value="5"/>
</dbReference>
<protein>
    <recommendedName>
        <fullName evidence="10">C2H2-type domain-containing protein</fullName>
    </recommendedName>
</protein>
<dbReference type="GO" id="GO:0005634">
    <property type="term" value="C:nucleus"/>
    <property type="evidence" value="ECO:0007669"/>
    <property type="project" value="UniProtKB-SubCell"/>
</dbReference>
<evidence type="ECO:0000313" key="12">
    <source>
        <dbReference type="Proteomes" id="UP000792457"/>
    </source>
</evidence>
<dbReference type="GO" id="GO:0008270">
    <property type="term" value="F:zinc ion binding"/>
    <property type="evidence" value="ECO:0007669"/>
    <property type="project" value="UniProtKB-KW"/>
</dbReference>
<feature type="domain" description="C2H2-type" evidence="10">
    <location>
        <begin position="93"/>
        <end position="121"/>
    </location>
</feature>
<feature type="non-terminal residue" evidence="11">
    <location>
        <position position="1"/>
    </location>
</feature>
<feature type="signal peptide" evidence="9">
    <location>
        <begin position="1"/>
        <end position="18"/>
    </location>
</feature>
<gene>
    <name evidence="11" type="ORF">J437_LFUL005924</name>
</gene>
<organism evidence="11 12">
    <name type="scientific">Ladona fulva</name>
    <name type="common">Scarce chaser dragonfly</name>
    <name type="synonym">Libellula fulva</name>
    <dbReference type="NCBI Taxonomy" id="123851"/>
    <lineage>
        <taxon>Eukaryota</taxon>
        <taxon>Metazoa</taxon>
        <taxon>Ecdysozoa</taxon>
        <taxon>Arthropoda</taxon>
        <taxon>Hexapoda</taxon>
        <taxon>Insecta</taxon>
        <taxon>Pterygota</taxon>
        <taxon>Palaeoptera</taxon>
        <taxon>Odonata</taxon>
        <taxon>Epiprocta</taxon>
        <taxon>Anisoptera</taxon>
        <taxon>Libelluloidea</taxon>
        <taxon>Libellulidae</taxon>
        <taxon>Ladona</taxon>
    </lineage>
</organism>
<dbReference type="OrthoDB" id="9439903at2759"/>
<dbReference type="PROSITE" id="PS50157">
    <property type="entry name" value="ZINC_FINGER_C2H2_2"/>
    <property type="match status" value="5"/>
</dbReference>
<dbReference type="Proteomes" id="UP000792457">
    <property type="component" value="Unassembled WGS sequence"/>
</dbReference>
<keyword evidence="5" id="KW-0862">Zinc</keyword>
<feature type="domain" description="C2H2-type" evidence="10">
    <location>
        <begin position="36"/>
        <end position="63"/>
    </location>
</feature>
<keyword evidence="9" id="KW-0732">Signal</keyword>
<evidence type="ECO:0000256" key="4">
    <source>
        <dbReference type="ARBA" id="ARBA00022771"/>
    </source>
</evidence>
<proteinExistence type="predicted"/>
<dbReference type="InterPro" id="IPR050331">
    <property type="entry name" value="Zinc_finger"/>
</dbReference>
<comment type="caution">
    <text evidence="11">The sequence shown here is derived from an EMBL/GenBank/DDBJ whole genome shotgun (WGS) entry which is preliminary data.</text>
</comment>
<dbReference type="PROSITE" id="PS00028">
    <property type="entry name" value="ZINC_FINGER_C2H2_1"/>
    <property type="match status" value="5"/>
</dbReference>
<reference evidence="11" key="1">
    <citation type="submission" date="2013-04" db="EMBL/GenBank/DDBJ databases">
        <authorList>
            <person name="Qu J."/>
            <person name="Murali S.C."/>
            <person name="Bandaranaike D."/>
            <person name="Bellair M."/>
            <person name="Blankenburg K."/>
            <person name="Chao H."/>
            <person name="Dinh H."/>
            <person name="Doddapaneni H."/>
            <person name="Downs B."/>
            <person name="Dugan-Rocha S."/>
            <person name="Elkadiri S."/>
            <person name="Gnanaolivu R.D."/>
            <person name="Hernandez B."/>
            <person name="Javaid M."/>
            <person name="Jayaseelan J.C."/>
            <person name="Lee S."/>
            <person name="Li M."/>
            <person name="Ming W."/>
            <person name="Munidasa M."/>
            <person name="Muniz J."/>
            <person name="Nguyen L."/>
            <person name="Ongeri F."/>
            <person name="Osuji N."/>
            <person name="Pu L.-L."/>
            <person name="Puazo M."/>
            <person name="Qu C."/>
            <person name="Quiroz J."/>
            <person name="Raj R."/>
            <person name="Weissenberger G."/>
            <person name="Xin Y."/>
            <person name="Zou X."/>
            <person name="Han Y."/>
            <person name="Richards S."/>
            <person name="Worley K."/>
            <person name="Muzny D."/>
            <person name="Gibbs R."/>
        </authorList>
    </citation>
    <scope>NUCLEOTIDE SEQUENCE</scope>
    <source>
        <strain evidence="11">Sampled in the wild</strain>
    </source>
</reference>
<feature type="domain" description="C2H2-type" evidence="10">
    <location>
        <begin position="64"/>
        <end position="92"/>
    </location>
</feature>
<dbReference type="PANTHER" id="PTHR16515">
    <property type="entry name" value="PR DOMAIN ZINC FINGER PROTEIN"/>
    <property type="match status" value="1"/>
</dbReference>
<dbReference type="GO" id="GO:0010468">
    <property type="term" value="P:regulation of gene expression"/>
    <property type="evidence" value="ECO:0007669"/>
    <property type="project" value="TreeGrafter"/>
</dbReference>
<keyword evidence="6" id="KW-0238">DNA-binding</keyword>
<dbReference type="InterPro" id="IPR013087">
    <property type="entry name" value="Znf_C2H2_type"/>
</dbReference>
<accession>A0A8K0KAA1</accession>
<evidence type="ECO:0000256" key="2">
    <source>
        <dbReference type="ARBA" id="ARBA00022723"/>
    </source>
</evidence>
<comment type="subcellular location">
    <subcellularLocation>
        <location evidence="1">Nucleus</location>
    </subcellularLocation>
</comment>
<dbReference type="GO" id="GO:0003677">
    <property type="term" value="F:DNA binding"/>
    <property type="evidence" value="ECO:0007669"/>
    <property type="project" value="UniProtKB-KW"/>
</dbReference>
<keyword evidence="7" id="KW-0539">Nucleus</keyword>
<dbReference type="FunFam" id="3.30.160.60:FF:001450">
    <property type="entry name" value="zinc finger protein 774"/>
    <property type="match status" value="1"/>
</dbReference>
<dbReference type="InterPro" id="IPR036236">
    <property type="entry name" value="Znf_C2H2_sf"/>
</dbReference>
<dbReference type="PANTHER" id="PTHR16515:SF49">
    <property type="entry name" value="GASTRULA ZINC FINGER PROTEIN XLCGF49.1-LIKE-RELATED"/>
    <property type="match status" value="1"/>
</dbReference>
<evidence type="ECO:0000259" key="10">
    <source>
        <dbReference type="PROSITE" id="PS50157"/>
    </source>
</evidence>
<dbReference type="Pfam" id="PF00096">
    <property type="entry name" value="zf-C2H2"/>
    <property type="match status" value="3"/>
</dbReference>
<sequence>MQTLHLNLLIFMYSPFLCKKSEESQKDEKTKEDGLYICDLCGNAYARAAQYYGHLHTHSGERDWNCHLCGEVFKSHSQLRRHESRSHLNMRPYPCSVCGNRFDRASQLKYHERRIHAGEKPHCCLICSKGFFKRSDLRTHVNIHLGINKSICETCGKQFNHVSNLIRHTRVHT</sequence>
<evidence type="ECO:0000256" key="8">
    <source>
        <dbReference type="PROSITE-ProRule" id="PRU00042"/>
    </source>
</evidence>
<evidence type="ECO:0000256" key="9">
    <source>
        <dbReference type="SAM" id="SignalP"/>
    </source>
</evidence>
<dbReference type="Gene3D" id="3.30.160.60">
    <property type="entry name" value="Classic Zinc Finger"/>
    <property type="match status" value="4"/>
</dbReference>
<name>A0A8K0KAA1_LADFU</name>
<keyword evidence="4 8" id="KW-0863">Zinc-finger</keyword>
<evidence type="ECO:0000256" key="1">
    <source>
        <dbReference type="ARBA" id="ARBA00004123"/>
    </source>
</evidence>
<keyword evidence="3" id="KW-0677">Repeat</keyword>
<evidence type="ECO:0000256" key="6">
    <source>
        <dbReference type="ARBA" id="ARBA00023125"/>
    </source>
</evidence>
<keyword evidence="2" id="KW-0479">Metal-binding</keyword>
<keyword evidence="12" id="KW-1185">Reference proteome</keyword>